<evidence type="ECO:0000313" key="1">
    <source>
        <dbReference type="EMBL" id="CAG8649164.1"/>
    </source>
</evidence>
<reference evidence="1" key="1">
    <citation type="submission" date="2021-06" db="EMBL/GenBank/DDBJ databases">
        <authorList>
            <person name="Kallberg Y."/>
            <person name="Tangrot J."/>
            <person name="Rosling A."/>
        </authorList>
    </citation>
    <scope>NUCLEOTIDE SEQUENCE</scope>
    <source>
        <strain evidence="1">IL203A</strain>
    </source>
</reference>
<sequence length="93" mass="10458">PSTSSENFNQIRRETLYPESTTSLNTEIKKRSSKSWSKTVLCNNELCSHISDSIPTNNSTEKISSEDLGVLYEKEAKRNEKNKANMTSLLATT</sequence>
<protein>
    <submittedName>
        <fullName evidence="1">9386_t:CDS:1</fullName>
    </submittedName>
</protein>
<organism evidence="1 2">
    <name type="scientific">Dentiscutata heterogama</name>
    <dbReference type="NCBI Taxonomy" id="1316150"/>
    <lineage>
        <taxon>Eukaryota</taxon>
        <taxon>Fungi</taxon>
        <taxon>Fungi incertae sedis</taxon>
        <taxon>Mucoromycota</taxon>
        <taxon>Glomeromycotina</taxon>
        <taxon>Glomeromycetes</taxon>
        <taxon>Diversisporales</taxon>
        <taxon>Gigasporaceae</taxon>
        <taxon>Dentiscutata</taxon>
    </lineage>
</organism>
<feature type="non-terminal residue" evidence="1">
    <location>
        <position position="1"/>
    </location>
</feature>
<gene>
    <name evidence="1" type="ORF">DHETER_LOCUS9207</name>
</gene>
<name>A0ACA9NG13_9GLOM</name>
<comment type="caution">
    <text evidence="1">The sequence shown here is derived from an EMBL/GenBank/DDBJ whole genome shotgun (WGS) entry which is preliminary data.</text>
</comment>
<proteinExistence type="predicted"/>
<evidence type="ECO:0000313" key="2">
    <source>
        <dbReference type="Proteomes" id="UP000789702"/>
    </source>
</evidence>
<dbReference type="EMBL" id="CAJVPU010015832">
    <property type="protein sequence ID" value="CAG8649164.1"/>
    <property type="molecule type" value="Genomic_DNA"/>
</dbReference>
<dbReference type="Proteomes" id="UP000789702">
    <property type="component" value="Unassembled WGS sequence"/>
</dbReference>
<keyword evidence="2" id="KW-1185">Reference proteome</keyword>
<accession>A0ACA9NG13</accession>